<feature type="signal peptide" evidence="1">
    <location>
        <begin position="1"/>
        <end position="38"/>
    </location>
</feature>
<evidence type="ECO:0000313" key="2">
    <source>
        <dbReference type="EMBL" id="RKO92360.1"/>
    </source>
</evidence>
<sequence>MDSTTLFCTHLTGLVEQMAGGSFLLRLMLCFGLIPVDAATEEGKISKNTVHGLCNNKDNKPVLALMCCLVPMPIGSISYDQEQQLKEDAYVSSNTTLAFPNAVSSPGSAITALMFSYEIMGYTRVIIRHTALLLAIEKLGVAGLVVQSGLDADKDPVSRTAGTRHKLKALKAKGRGNNEKELTLVAVASQVSGLTTLKRKFTAKKAKACTLDAADVPLVTQKGLHEPLYDPELHAEVEDKVPDCKEM</sequence>
<reference evidence="3" key="1">
    <citation type="journal article" date="2018" name="Nat. Microbiol.">
        <title>Leveraging single-cell genomics to expand the fungal tree of life.</title>
        <authorList>
            <person name="Ahrendt S.R."/>
            <person name="Quandt C.A."/>
            <person name="Ciobanu D."/>
            <person name="Clum A."/>
            <person name="Salamov A."/>
            <person name="Andreopoulos B."/>
            <person name="Cheng J.F."/>
            <person name="Woyke T."/>
            <person name="Pelin A."/>
            <person name="Henrissat B."/>
            <person name="Reynolds N.K."/>
            <person name="Benny G.L."/>
            <person name="Smith M.E."/>
            <person name="James T.Y."/>
            <person name="Grigoriev I.V."/>
        </authorList>
    </citation>
    <scope>NUCLEOTIDE SEQUENCE [LARGE SCALE GENOMIC DNA]</scope>
</reference>
<keyword evidence="3" id="KW-1185">Reference proteome</keyword>
<keyword evidence="1" id="KW-0732">Signal</keyword>
<dbReference type="Proteomes" id="UP000269721">
    <property type="component" value="Unassembled WGS sequence"/>
</dbReference>
<organism evidence="2 3">
    <name type="scientific">Blyttiomyces helicus</name>
    <dbReference type="NCBI Taxonomy" id="388810"/>
    <lineage>
        <taxon>Eukaryota</taxon>
        <taxon>Fungi</taxon>
        <taxon>Fungi incertae sedis</taxon>
        <taxon>Chytridiomycota</taxon>
        <taxon>Chytridiomycota incertae sedis</taxon>
        <taxon>Chytridiomycetes</taxon>
        <taxon>Chytridiomycetes incertae sedis</taxon>
        <taxon>Blyttiomyces</taxon>
    </lineage>
</organism>
<evidence type="ECO:0000256" key="1">
    <source>
        <dbReference type="SAM" id="SignalP"/>
    </source>
</evidence>
<accession>A0A4P9WMG0</accession>
<protein>
    <submittedName>
        <fullName evidence="2">Uncharacterized protein</fullName>
    </submittedName>
</protein>
<feature type="chain" id="PRO_5020815292" evidence="1">
    <location>
        <begin position="39"/>
        <end position="247"/>
    </location>
</feature>
<name>A0A4P9WMG0_9FUNG</name>
<proteinExistence type="predicted"/>
<evidence type="ECO:0000313" key="3">
    <source>
        <dbReference type="Proteomes" id="UP000269721"/>
    </source>
</evidence>
<dbReference type="AlphaFoldDB" id="A0A4P9WMG0"/>
<dbReference type="EMBL" id="KZ994672">
    <property type="protein sequence ID" value="RKO92360.1"/>
    <property type="molecule type" value="Genomic_DNA"/>
</dbReference>
<gene>
    <name evidence="2" type="ORF">BDK51DRAFT_42392</name>
</gene>